<dbReference type="GO" id="GO:0016020">
    <property type="term" value="C:membrane"/>
    <property type="evidence" value="ECO:0007669"/>
    <property type="project" value="UniProtKB-SubCell"/>
</dbReference>
<keyword evidence="7" id="KW-0460">Magnesium</keyword>
<feature type="compositionally biased region" description="Low complexity" evidence="11">
    <location>
        <begin position="810"/>
        <end position="824"/>
    </location>
</feature>
<keyword evidence="5" id="KW-0547">Nucleotide-binding</keyword>
<dbReference type="GO" id="GO:0046872">
    <property type="term" value="F:metal ion binding"/>
    <property type="evidence" value="ECO:0007669"/>
    <property type="project" value="UniProtKB-KW"/>
</dbReference>
<evidence type="ECO:0000256" key="3">
    <source>
        <dbReference type="ARBA" id="ARBA00022692"/>
    </source>
</evidence>
<feature type="transmembrane region" description="Helical" evidence="12">
    <location>
        <begin position="366"/>
        <end position="390"/>
    </location>
</feature>
<evidence type="ECO:0000256" key="12">
    <source>
        <dbReference type="SAM" id="Phobius"/>
    </source>
</evidence>
<dbReference type="Gene3D" id="3.40.50.1000">
    <property type="entry name" value="HAD superfamily/HAD-like"/>
    <property type="match status" value="1"/>
</dbReference>
<feature type="region of interest" description="Disordered" evidence="11">
    <location>
        <begin position="520"/>
        <end position="694"/>
    </location>
</feature>
<dbReference type="InterPro" id="IPR023299">
    <property type="entry name" value="ATPase_P-typ_cyto_dom_N"/>
</dbReference>
<dbReference type="InterPro" id="IPR051949">
    <property type="entry name" value="Cation_Transport_ATPase"/>
</dbReference>
<organism evidence="14">
    <name type="scientific">Dunaliella tertiolecta</name>
    <name type="common">Green alga</name>
    <dbReference type="NCBI Taxonomy" id="3047"/>
    <lineage>
        <taxon>Eukaryota</taxon>
        <taxon>Viridiplantae</taxon>
        <taxon>Chlorophyta</taxon>
        <taxon>core chlorophytes</taxon>
        <taxon>Chlorophyceae</taxon>
        <taxon>CS clade</taxon>
        <taxon>Chlamydomonadales</taxon>
        <taxon>Dunaliellaceae</taxon>
        <taxon>Dunaliella</taxon>
    </lineage>
</organism>
<keyword evidence="10 12" id="KW-0472">Membrane</keyword>
<feature type="compositionally biased region" description="Low complexity" evidence="11">
    <location>
        <begin position="585"/>
        <end position="628"/>
    </location>
</feature>
<dbReference type="InterPro" id="IPR023298">
    <property type="entry name" value="ATPase_P-typ_TM_dom_sf"/>
</dbReference>
<keyword evidence="3 12" id="KW-0812">Transmembrane</keyword>
<dbReference type="InterPro" id="IPR023214">
    <property type="entry name" value="HAD_sf"/>
</dbReference>
<feature type="compositionally biased region" description="Basic and acidic residues" evidence="11">
    <location>
        <begin position="545"/>
        <end position="554"/>
    </location>
</feature>
<reference evidence="14" key="1">
    <citation type="submission" date="2021-01" db="EMBL/GenBank/DDBJ databases">
        <authorList>
            <person name="Corre E."/>
            <person name="Pelletier E."/>
            <person name="Niang G."/>
            <person name="Scheremetjew M."/>
            <person name="Finn R."/>
            <person name="Kale V."/>
            <person name="Holt S."/>
            <person name="Cochrane G."/>
            <person name="Meng A."/>
            <person name="Brown T."/>
            <person name="Cohen L."/>
        </authorList>
    </citation>
    <scope>NUCLEOTIDE SEQUENCE</scope>
    <source>
        <strain evidence="14">CCMP1320</strain>
    </source>
</reference>
<dbReference type="EMBL" id="HBIP01026200">
    <property type="protein sequence ID" value="CAE0500735.1"/>
    <property type="molecule type" value="Transcribed_RNA"/>
</dbReference>
<comment type="subcellular location">
    <subcellularLocation>
        <location evidence="1">Membrane</location>
        <topology evidence="1">Multi-pass membrane protein</topology>
    </subcellularLocation>
</comment>
<dbReference type="GO" id="GO:0016887">
    <property type="term" value="F:ATP hydrolysis activity"/>
    <property type="evidence" value="ECO:0007669"/>
    <property type="project" value="InterPro"/>
</dbReference>
<feature type="compositionally biased region" description="Polar residues" evidence="11">
    <location>
        <begin position="657"/>
        <end position="675"/>
    </location>
</feature>
<evidence type="ECO:0000256" key="6">
    <source>
        <dbReference type="ARBA" id="ARBA00022840"/>
    </source>
</evidence>
<dbReference type="Pfam" id="PF00702">
    <property type="entry name" value="Hydrolase"/>
    <property type="match status" value="1"/>
</dbReference>
<gene>
    <name evidence="14" type="ORF">DTER00134_LOCUS15808</name>
</gene>
<dbReference type="PANTHER" id="PTHR43079">
    <property type="entry name" value="PROBABLE CADMIUM/ZINC-TRANSPORTING ATPASE HMA1"/>
    <property type="match status" value="1"/>
</dbReference>
<evidence type="ECO:0000259" key="13">
    <source>
        <dbReference type="Pfam" id="PF00122"/>
    </source>
</evidence>
<keyword evidence="6" id="KW-0067">ATP-binding</keyword>
<dbReference type="PANTHER" id="PTHR43079:SF1">
    <property type="entry name" value="CADMIUM_ZINC-TRANSPORTING ATPASE HMA1, CHLOROPLASTIC-RELATED"/>
    <property type="match status" value="1"/>
</dbReference>
<evidence type="ECO:0000256" key="2">
    <source>
        <dbReference type="ARBA" id="ARBA00006024"/>
    </source>
</evidence>
<dbReference type="SUPFAM" id="SSF56784">
    <property type="entry name" value="HAD-like"/>
    <property type="match status" value="1"/>
</dbReference>
<dbReference type="NCBIfam" id="TIGR01494">
    <property type="entry name" value="ATPase_P-type"/>
    <property type="match status" value="2"/>
</dbReference>
<keyword evidence="9 12" id="KW-1133">Transmembrane helix</keyword>
<feature type="region of interest" description="Disordered" evidence="11">
    <location>
        <begin position="807"/>
        <end position="843"/>
    </location>
</feature>
<dbReference type="InterPro" id="IPR036412">
    <property type="entry name" value="HAD-like_sf"/>
</dbReference>
<dbReference type="SUPFAM" id="SSF81665">
    <property type="entry name" value="Calcium ATPase, transmembrane domain M"/>
    <property type="match status" value="1"/>
</dbReference>
<dbReference type="AlphaFoldDB" id="A0A7S3VR40"/>
<feature type="domain" description="P-type ATPase A" evidence="13">
    <location>
        <begin position="259"/>
        <end position="346"/>
    </location>
</feature>
<protein>
    <recommendedName>
        <fullName evidence="13">P-type ATPase A domain-containing protein</fullName>
    </recommendedName>
</protein>
<evidence type="ECO:0000256" key="7">
    <source>
        <dbReference type="ARBA" id="ARBA00022842"/>
    </source>
</evidence>
<dbReference type="InterPro" id="IPR059000">
    <property type="entry name" value="ATPase_P-type_domA"/>
</dbReference>
<evidence type="ECO:0000256" key="5">
    <source>
        <dbReference type="ARBA" id="ARBA00022741"/>
    </source>
</evidence>
<evidence type="ECO:0000256" key="8">
    <source>
        <dbReference type="ARBA" id="ARBA00022967"/>
    </source>
</evidence>
<dbReference type="GO" id="GO:0005524">
    <property type="term" value="F:ATP binding"/>
    <property type="evidence" value="ECO:0007669"/>
    <property type="project" value="UniProtKB-KW"/>
</dbReference>
<name>A0A7S3VR40_DUNTE</name>
<dbReference type="Gene3D" id="2.70.150.10">
    <property type="entry name" value="Calcium-transporting ATPase, cytoplasmic transduction domain A"/>
    <property type="match status" value="1"/>
</dbReference>
<dbReference type="InterPro" id="IPR018303">
    <property type="entry name" value="ATPase_P-typ_P_site"/>
</dbReference>
<keyword evidence="4" id="KW-0479">Metal-binding</keyword>
<evidence type="ECO:0000256" key="9">
    <source>
        <dbReference type="ARBA" id="ARBA00022989"/>
    </source>
</evidence>
<feature type="region of interest" description="Disordered" evidence="11">
    <location>
        <begin position="1101"/>
        <end position="1165"/>
    </location>
</feature>
<comment type="similarity">
    <text evidence="2">Belongs to the cation transport ATPase (P-type) (TC 3.A.3) family. Type IB subfamily.</text>
</comment>
<dbReference type="Gene3D" id="3.40.1110.10">
    <property type="entry name" value="Calcium-transporting ATPase, cytoplasmic domain N"/>
    <property type="match status" value="1"/>
</dbReference>
<evidence type="ECO:0000256" key="11">
    <source>
        <dbReference type="SAM" id="MobiDB-lite"/>
    </source>
</evidence>
<sequence length="1165" mass="120797">MYNLQEMSGRLHLPSAPWHLRVSPSCIRPRTTCIGGPSPACLALPCPRPHHNLHQQHRTLRGRDCAVRAGSCCSAASEPPQQNSNTTHEHQHGNHSHFPDSFLTGFFERLGLVAAAERITHSSACLWAAVLGFFVASLAELPALSALLPQGTAPLLAKTALCIPWVLSGAPQILESLCMAASGTLNTHVLMALAALGTLYMGMPQEGALLLLLFQLSHTLEEHFTSRARGNLARLFASVPDKAHVVEVDEAEAQPLFHTQQQCLAGTVGVGQHVLVNSGENVPLDGIVVWGTASVSLQHISGESAPVRAATGSEVPAGSVNLDGSLVLRVQASMEDSTPARIARMAAQAQANRPKLQRTLDRVGEVWSKAVIAATLAALVGLVAVGVPLVGPRGAFYRAMGVLTAGSPCAVVLVPLAYVCAIATITRKGVLVKSAAAIDALLTCSTIALDKTGTITGGALKLVDASVFAVSPSIAEATGKEEPATATGGAAAAAAAAETGPSGRGVVASAAQPAATVVDMQQEDERAQSHASAGSSRKPAGVAAQEERADERGRGGGAPAVSLRLLRIPGRSDDRDAHGALMVDGSFGSRSSSGRQNGQGVSDLEGSSMSSSSSVSASSVSRSSSEGSIAAGRDDLADQNGHGPPSNCKGTHDTNPHGISSNDSSMNGSTLQGVSQRGAGVGSQRSSDGGLQGRGTFEQRALQYAVALSRFSNHPVSHAVVQQLGPLVDTQGVHVHGVQQVPGAGVQGLCQGGQGAEAPEFVSFGSLSFIRSCLPAGPAREQLDRAAAEQARLSSARAQSFLLATPNSYSAPASNTTNPNSTSTGMDATGSLPGAGHTHSRGLESAVGASTDGWQGGAGQEVAVLCFEDEVQPDARQAVDLLQRGVWPGLTHSGKLRQSSSTQAKHRKDVVMLTGDNAKVASQVAATVGITSFEAELKPEDKLAYVERFNRSRSNDGVSGGAAKDGLAMVGDGINDAPALAAARVGVAVAATPSDLVAAAADITILNGQGVANLPWLFAVANRTHQIIRQNMVLALAAVVAATLPTVAGVLPLSMAVLVHEGSTLLVVLNSLRLLLDPGESATGWALKGGWRSALETLKAPHDHHSHDHHAHDHNHHHSHDHHAHDHHNHSHDHHHHHHPRSHDHHHHSASHSHSHSHNSHKHEH</sequence>
<feature type="region of interest" description="Disordered" evidence="11">
    <location>
        <begin position="76"/>
        <end position="96"/>
    </location>
</feature>
<feature type="compositionally biased region" description="Basic residues" evidence="11">
    <location>
        <begin position="1107"/>
        <end position="1165"/>
    </location>
</feature>
<dbReference type="InterPro" id="IPR001757">
    <property type="entry name" value="P_typ_ATPase"/>
</dbReference>
<evidence type="ECO:0000313" key="14">
    <source>
        <dbReference type="EMBL" id="CAE0500735.1"/>
    </source>
</evidence>
<evidence type="ECO:0000256" key="1">
    <source>
        <dbReference type="ARBA" id="ARBA00004141"/>
    </source>
</evidence>
<keyword evidence="8" id="KW-1278">Translocase</keyword>
<dbReference type="PRINTS" id="PR00119">
    <property type="entry name" value="CATATPASE"/>
</dbReference>
<dbReference type="Pfam" id="PF00122">
    <property type="entry name" value="E1-E2_ATPase"/>
    <property type="match status" value="1"/>
</dbReference>
<dbReference type="InterPro" id="IPR008250">
    <property type="entry name" value="ATPase_P-typ_transduc_dom_A_sf"/>
</dbReference>
<dbReference type="PROSITE" id="PS00154">
    <property type="entry name" value="ATPASE_E1_E2"/>
    <property type="match status" value="1"/>
</dbReference>
<accession>A0A7S3VR40</accession>
<feature type="transmembrane region" description="Helical" evidence="12">
    <location>
        <begin position="402"/>
        <end position="425"/>
    </location>
</feature>
<proteinExistence type="inferred from homology"/>
<dbReference type="SUPFAM" id="SSF81653">
    <property type="entry name" value="Calcium ATPase, transduction domain A"/>
    <property type="match status" value="1"/>
</dbReference>
<evidence type="ECO:0000256" key="4">
    <source>
        <dbReference type="ARBA" id="ARBA00022723"/>
    </source>
</evidence>
<evidence type="ECO:0000256" key="10">
    <source>
        <dbReference type="ARBA" id="ARBA00023136"/>
    </source>
</evidence>